<dbReference type="InterPro" id="IPR046341">
    <property type="entry name" value="SET_dom_sf"/>
</dbReference>
<dbReference type="GO" id="GO:0046974">
    <property type="term" value="F:histone H3K9 methyltransferase activity"/>
    <property type="evidence" value="ECO:0007669"/>
    <property type="project" value="TreeGrafter"/>
</dbReference>
<dbReference type="GO" id="GO:0000122">
    <property type="term" value="P:negative regulation of transcription by RNA polymerase II"/>
    <property type="evidence" value="ECO:0007669"/>
    <property type="project" value="TreeGrafter"/>
</dbReference>
<dbReference type="GO" id="GO:0005634">
    <property type="term" value="C:nucleus"/>
    <property type="evidence" value="ECO:0007669"/>
    <property type="project" value="TreeGrafter"/>
</dbReference>
<reference evidence="3" key="2">
    <citation type="journal article" date="2016" name="Sci. Rep.">
        <title>Dictyocaulus viviparus genome, variome and transcriptome elucidate lungworm biology and support future intervention.</title>
        <authorList>
            <person name="McNulty S.N."/>
            <person name="Strube C."/>
            <person name="Rosa B.A."/>
            <person name="Martin J.C."/>
            <person name="Tyagi R."/>
            <person name="Choi Y.J."/>
            <person name="Wang Q."/>
            <person name="Hallsworth Pepin K."/>
            <person name="Zhang X."/>
            <person name="Ozersky P."/>
            <person name="Wilson R.K."/>
            <person name="Sternberg P.W."/>
            <person name="Gasser R.B."/>
            <person name="Mitreva M."/>
        </authorList>
    </citation>
    <scope>NUCLEOTIDE SEQUENCE [LARGE SCALE GENOMIC DNA]</scope>
    <source>
        <strain evidence="3">HannoverDv2000</strain>
    </source>
</reference>
<evidence type="ECO:0000313" key="3">
    <source>
        <dbReference type="Proteomes" id="UP000053766"/>
    </source>
</evidence>
<dbReference type="Pfam" id="PF00856">
    <property type="entry name" value="SET"/>
    <property type="match status" value="1"/>
</dbReference>
<sequence>MIQKYKQKIASEYKTDGDTEKIMELPRNPFTNCTHITYKEDRVAPDIRRRGQPPKSFQNYTGYSKHKVFRTCDGRGWAVRALRDIQRGSFIGEYTGELISDTEMARSDRTDTYFFETRVGEKLYTVDARRYGNFTRFINHSCRPNARVGMVIWEAQPEQLCHICIFASENISKGEEITISYGKSWWEAKRHQKNH</sequence>
<dbReference type="SUPFAM" id="SSF82199">
    <property type="entry name" value="SET domain"/>
    <property type="match status" value="1"/>
</dbReference>
<dbReference type="Gene3D" id="2.170.270.10">
    <property type="entry name" value="SET domain"/>
    <property type="match status" value="1"/>
</dbReference>
<dbReference type="InterPro" id="IPR001214">
    <property type="entry name" value="SET_dom"/>
</dbReference>
<dbReference type="AlphaFoldDB" id="A0A0D8XI82"/>
<dbReference type="SMART" id="SM00317">
    <property type="entry name" value="SET"/>
    <property type="match status" value="1"/>
</dbReference>
<organism evidence="2 3">
    <name type="scientific">Dictyocaulus viviparus</name>
    <name type="common">Bovine lungworm</name>
    <dbReference type="NCBI Taxonomy" id="29172"/>
    <lineage>
        <taxon>Eukaryota</taxon>
        <taxon>Metazoa</taxon>
        <taxon>Ecdysozoa</taxon>
        <taxon>Nematoda</taxon>
        <taxon>Chromadorea</taxon>
        <taxon>Rhabditida</taxon>
        <taxon>Rhabditina</taxon>
        <taxon>Rhabditomorpha</taxon>
        <taxon>Strongyloidea</taxon>
        <taxon>Metastrongylidae</taxon>
        <taxon>Dictyocaulus</taxon>
    </lineage>
</organism>
<feature type="domain" description="SET" evidence="1">
    <location>
        <begin position="64"/>
        <end position="182"/>
    </location>
</feature>
<dbReference type="InterPro" id="IPR043550">
    <property type="entry name" value="EHMT1/EHMT2"/>
</dbReference>
<evidence type="ECO:0000259" key="1">
    <source>
        <dbReference type="PROSITE" id="PS50280"/>
    </source>
</evidence>
<name>A0A0D8XI82_DICVI</name>
<gene>
    <name evidence="2" type="ORF">DICVIV_10502</name>
</gene>
<dbReference type="PANTHER" id="PTHR46307">
    <property type="entry name" value="G9A, ISOFORM B"/>
    <property type="match status" value="1"/>
</dbReference>
<dbReference type="GO" id="GO:0000785">
    <property type="term" value="C:chromatin"/>
    <property type="evidence" value="ECO:0007669"/>
    <property type="project" value="TreeGrafter"/>
</dbReference>
<dbReference type="PANTHER" id="PTHR46307:SF4">
    <property type="entry name" value="G9A, ISOFORM B"/>
    <property type="match status" value="1"/>
</dbReference>
<protein>
    <submittedName>
        <fullName evidence="2">SET domain protein</fullName>
    </submittedName>
</protein>
<dbReference type="GO" id="GO:0002039">
    <property type="term" value="F:p53 binding"/>
    <property type="evidence" value="ECO:0007669"/>
    <property type="project" value="InterPro"/>
</dbReference>
<dbReference type="Proteomes" id="UP000053766">
    <property type="component" value="Unassembled WGS sequence"/>
</dbReference>
<dbReference type="PROSITE" id="PS50280">
    <property type="entry name" value="SET"/>
    <property type="match status" value="1"/>
</dbReference>
<reference evidence="2 3" key="1">
    <citation type="submission" date="2013-11" db="EMBL/GenBank/DDBJ databases">
        <title>Draft genome of the bovine lungworm Dictyocaulus viviparus.</title>
        <authorList>
            <person name="Mitreva M."/>
        </authorList>
    </citation>
    <scope>NUCLEOTIDE SEQUENCE [LARGE SCALE GENOMIC DNA]</scope>
    <source>
        <strain evidence="2 3">HannoverDv2000</strain>
    </source>
</reference>
<dbReference type="OrthoDB" id="5792673at2759"/>
<accession>A0A0D8XI82</accession>
<evidence type="ECO:0000313" key="2">
    <source>
        <dbReference type="EMBL" id="KJH43479.1"/>
    </source>
</evidence>
<proteinExistence type="predicted"/>
<dbReference type="EMBL" id="KN716555">
    <property type="protein sequence ID" value="KJH43479.1"/>
    <property type="molecule type" value="Genomic_DNA"/>
</dbReference>
<dbReference type="STRING" id="29172.A0A0D8XI82"/>
<keyword evidence="3" id="KW-1185">Reference proteome</keyword>